<proteinExistence type="predicted"/>
<sequence length="49" mass="5522">MAMYKATSAKFPSSQSLLIGQVPHSSMHLVCLNQCLHSYSHATRVFLHY</sequence>
<organism evidence="1">
    <name type="scientific">Arundo donax</name>
    <name type="common">Giant reed</name>
    <name type="synonym">Donax arundinaceus</name>
    <dbReference type="NCBI Taxonomy" id="35708"/>
    <lineage>
        <taxon>Eukaryota</taxon>
        <taxon>Viridiplantae</taxon>
        <taxon>Streptophyta</taxon>
        <taxon>Embryophyta</taxon>
        <taxon>Tracheophyta</taxon>
        <taxon>Spermatophyta</taxon>
        <taxon>Magnoliopsida</taxon>
        <taxon>Liliopsida</taxon>
        <taxon>Poales</taxon>
        <taxon>Poaceae</taxon>
        <taxon>PACMAD clade</taxon>
        <taxon>Arundinoideae</taxon>
        <taxon>Arundineae</taxon>
        <taxon>Arundo</taxon>
    </lineage>
</organism>
<accession>A0A0A9GN24</accession>
<dbReference type="AlphaFoldDB" id="A0A0A9GN24"/>
<reference evidence="1" key="2">
    <citation type="journal article" date="2015" name="Data Brief">
        <title>Shoot transcriptome of the giant reed, Arundo donax.</title>
        <authorList>
            <person name="Barrero R.A."/>
            <person name="Guerrero F.D."/>
            <person name="Moolhuijzen P."/>
            <person name="Goolsby J.A."/>
            <person name="Tidwell J."/>
            <person name="Bellgard S.E."/>
            <person name="Bellgard M.I."/>
        </authorList>
    </citation>
    <scope>NUCLEOTIDE SEQUENCE</scope>
    <source>
        <tissue evidence="1">Shoot tissue taken approximately 20 cm above the soil surface</tissue>
    </source>
</reference>
<protein>
    <submittedName>
        <fullName evidence="1">Uncharacterized protein</fullName>
    </submittedName>
</protein>
<reference evidence="1" key="1">
    <citation type="submission" date="2014-09" db="EMBL/GenBank/DDBJ databases">
        <authorList>
            <person name="Magalhaes I.L.F."/>
            <person name="Oliveira U."/>
            <person name="Santos F.R."/>
            <person name="Vidigal T.H.D.A."/>
            <person name="Brescovit A.D."/>
            <person name="Santos A.J."/>
        </authorList>
    </citation>
    <scope>NUCLEOTIDE SEQUENCE</scope>
    <source>
        <tissue evidence="1">Shoot tissue taken approximately 20 cm above the soil surface</tissue>
    </source>
</reference>
<evidence type="ECO:0000313" key="1">
    <source>
        <dbReference type="EMBL" id="JAE26520.1"/>
    </source>
</evidence>
<dbReference type="EMBL" id="GBRH01171376">
    <property type="protein sequence ID" value="JAE26520.1"/>
    <property type="molecule type" value="Transcribed_RNA"/>
</dbReference>
<name>A0A0A9GN24_ARUDO</name>